<dbReference type="EMBL" id="JBFDAA010000016">
    <property type="protein sequence ID" value="KAL1117113.1"/>
    <property type="molecule type" value="Genomic_DNA"/>
</dbReference>
<dbReference type="AlphaFoldDB" id="A0ABD0Y154"/>
<accession>A0ABD0Y154</accession>
<evidence type="ECO:0000313" key="2">
    <source>
        <dbReference type="Proteomes" id="UP001558652"/>
    </source>
</evidence>
<dbReference type="Proteomes" id="UP001558652">
    <property type="component" value="Unassembled WGS sequence"/>
</dbReference>
<proteinExistence type="predicted"/>
<organism evidence="1 2">
    <name type="scientific">Ranatra chinensis</name>
    <dbReference type="NCBI Taxonomy" id="642074"/>
    <lineage>
        <taxon>Eukaryota</taxon>
        <taxon>Metazoa</taxon>
        <taxon>Ecdysozoa</taxon>
        <taxon>Arthropoda</taxon>
        <taxon>Hexapoda</taxon>
        <taxon>Insecta</taxon>
        <taxon>Pterygota</taxon>
        <taxon>Neoptera</taxon>
        <taxon>Paraneoptera</taxon>
        <taxon>Hemiptera</taxon>
        <taxon>Heteroptera</taxon>
        <taxon>Panheteroptera</taxon>
        <taxon>Nepomorpha</taxon>
        <taxon>Nepidae</taxon>
        <taxon>Ranatrinae</taxon>
        <taxon>Ranatra</taxon>
    </lineage>
</organism>
<comment type="caution">
    <text evidence="1">The sequence shown here is derived from an EMBL/GenBank/DDBJ whole genome shotgun (WGS) entry which is preliminary data.</text>
</comment>
<evidence type="ECO:0000313" key="1">
    <source>
        <dbReference type="EMBL" id="KAL1117113.1"/>
    </source>
</evidence>
<keyword evidence="2" id="KW-1185">Reference proteome</keyword>
<gene>
    <name evidence="1" type="ORF">AAG570_004441</name>
</gene>
<reference evidence="1 2" key="1">
    <citation type="submission" date="2024-07" db="EMBL/GenBank/DDBJ databases">
        <title>Chromosome-level genome assembly of the water stick insect Ranatra chinensis (Heteroptera: Nepidae).</title>
        <authorList>
            <person name="Liu X."/>
        </authorList>
    </citation>
    <scope>NUCLEOTIDE SEQUENCE [LARGE SCALE GENOMIC DNA]</scope>
    <source>
        <strain evidence="1">Cailab_2021Rc</strain>
        <tissue evidence="1">Muscle</tissue>
    </source>
</reference>
<sequence>MATEHQYFYEDEVFRIDKRGNVEFGMVLENSELVSSDDNSDAEDNVKIKKGHIRVAWHPTGAEEVVCEKKVGLADRSLMPGDVVRRMIKGKDTQRGYCRHMEVTACVQVVGTKHIINNIKSSNLVSLEVILGFNL</sequence>
<protein>
    <submittedName>
        <fullName evidence="1">Uncharacterized protein</fullName>
    </submittedName>
</protein>
<name>A0ABD0Y154_9HEMI</name>